<feature type="domain" description="PRORP" evidence="9">
    <location>
        <begin position="23"/>
        <end position="99"/>
    </location>
</feature>
<dbReference type="Pfam" id="PF16953">
    <property type="entry name" value="PRORP"/>
    <property type="match status" value="1"/>
</dbReference>
<accession>A0AAW1C5F8</accession>
<evidence type="ECO:0000256" key="2">
    <source>
        <dbReference type="ARBA" id="ARBA00007626"/>
    </source>
</evidence>
<organism evidence="10 11">
    <name type="scientific">Crotalus adamanteus</name>
    <name type="common">Eastern diamondback rattlesnake</name>
    <dbReference type="NCBI Taxonomy" id="8729"/>
    <lineage>
        <taxon>Eukaryota</taxon>
        <taxon>Metazoa</taxon>
        <taxon>Chordata</taxon>
        <taxon>Craniata</taxon>
        <taxon>Vertebrata</taxon>
        <taxon>Euteleostomi</taxon>
        <taxon>Lepidosauria</taxon>
        <taxon>Squamata</taxon>
        <taxon>Bifurcata</taxon>
        <taxon>Unidentata</taxon>
        <taxon>Episquamata</taxon>
        <taxon>Toxicofera</taxon>
        <taxon>Serpentes</taxon>
        <taxon>Colubroidea</taxon>
        <taxon>Viperidae</taxon>
        <taxon>Crotalinae</taxon>
        <taxon>Crotalus</taxon>
    </lineage>
</organism>
<evidence type="ECO:0000256" key="7">
    <source>
        <dbReference type="ARBA" id="ARBA00023128"/>
    </source>
</evidence>
<dbReference type="GO" id="GO:0046872">
    <property type="term" value="F:metal ion binding"/>
    <property type="evidence" value="ECO:0007669"/>
    <property type="project" value="UniProtKB-KW"/>
</dbReference>
<dbReference type="GO" id="GO:0030678">
    <property type="term" value="C:mitochondrial ribonuclease P complex"/>
    <property type="evidence" value="ECO:0007669"/>
    <property type="project" value="TreeGrafter"/>
</dbReference>
<dbReference type="GO" id="GO:0001682">
    <property type="term" value="P:tRNA 5'-leader removal"/>
    <property type="evidence" value="ECO:0007669"/>
    <property type="project" value="TreeGrafter"/>
</dbReference>
<keyword evidence="7" id="KW-0496">Mitochondrion</keyword>
<dbReference type="GO" id="GO:0004526">
    <property type="term" value="F:ribonuclease P activity"/>
    <property type="evidence" value="ECO:0007669"/>
    <property type="project" value="TreeGrafter"/>
</dbReference>
<dbReference type="GO" id="GO:0097745">
    <property type="term" value="P:mitochondrial tRNA 5'-end processing"/>
    <property type="evidence" value="ECO:0007669"/>
    <property type="project" value="TreeGrafter"/>
</dbReference>
<comment type="subcellular location">
    <subcellularLocation>
        <location evidence="1">Mitochondrion</location>
    </subcellularLocation>
</comment>
<dbReference type="Gene3D" id="3.40.50.11980">
    <property type="match status" value="1"/>
</dbReference>
<evidence type="ECO:0000313" key="11">
    <source>
        <dbReference type="Proteomes" id="UP001474421"/>
    </source>
</evidence>
<keyword evidence="6" id="KW-0809">Transit peptide</keyword>
<dbReference type="EMBL" id="JAOTOJ010000001">
    <property type="protein sequence ID" value="KAK9409625.1"/>
    <property type="molecule type" value="Genomic_DNA"/>
</dbReference>
<evidence type="ECO:0000256" key="5">
    <source>
        <dbReference type="ARBA" id="ARBA00022833"/>
    </source>
</evidence>
<dbReference type="AlphaFoldDB" id="A0AAW1C5F8"/>
<sequence length="125" mass="14232">MLSIKQWFESISGENWKGNLTSMNNSSQCPSCGHALEDINLTEEEFTNVKEKIKRDVIEGTDIFRNTSPQELERFQRFVNEHPPFDVVIDGLNVAKTTPLNPSSKTWELERAGKPNPAVLSREQL</sequence>
<proteinExistence type="inferred from homology"/>
<feature type="region of interest" description="Disordered" evidence="8">
    <location>
        <begin position="100"/>
        <end position="125"/>
    </location>
</feature>
<dbReference type="PANTHER" id="PTHR13547:SF1">
    <property type="entry name" value="MITOCHONDRIAL RIBONUCLEASE P CATALYTIC SUBUNIT"/>
    <property type="match status" value="1"/>
</dbReference>
<gene>
    <name evidence="10" type="ORF">NXF25_000800</name>
</gene>
<evidence type="ECO:0000313" key="10">
    <source>
        <dbReference type="EMBL" id="KAK9409625.1"/>
    </source>
</evidence>
<reference evidence="10 11" key="1">
    <citation type="journal article" date="2024" name="Proc. Natl. Acad. Sci. U.S.A.">
        <title>The genetic regulatory architecture and epigenomic basis for age-related changes in rattlesnake venom.</title>
        <authorList>
            <person name="Hogan M.P."/>
            <person name="Holding M.L."/>
            <person name="Nystrom G.S."/>
            <person name="Colston T.J."/>
            <person name="Bartlett D.A."/>
            <person name="Mason A.J."/>
            <person name="Ellsworth S.A."/>
            <person name="Rautsaw R.M."/>
            <person name="Lawrence K.C."/>
            <person name="Strickland J.L."/>
            <person name="He B."/>
            <person name="Fraser P."/>
            <person name="Margres M.J."/>
            <person name="Gilbert D.M."/>
            <person name="Gibbs H.L."/>
            <person name="Parkinson C.L."/>
            <person name="Rokyta D.R."/>
        </authorList>
    </citation>
    <scope>NUCLEOTIDE SEQUENCE [LARGE SCALE GENOMIC DNA]</scope>
    <source>
        <strain evidence="10">DRR0105</strain>
    </source>
</reference>
<keyword evidence="11" id="KW-1185">Reference proteome</keyword>
<dbReference type="InterPro" id="IPR031595">
    <property type="entry name" value="PRORP_C"/>
</dbReference>
<evidence type="ECO:0000256" key="6">
    <source>
        <dbReference type="ARBA" id="ARBA00022946"/>
    </source>
</evidence>
<evidence type="ECO:0000259" key="9">
    <source>
        <dbReference type="Pfam" id="PF16953"/>
    </source>
</evidence>
<comment type="similarity">
    <text evidence="2">Belongs to the PPR family. P subfamily.</text>
</comment>
<protein>
    <submittedName>
        <fullName evidence="10">Mitochondrial ribonuclease P protein 3</fullName>
    </submittedName>
</protein>
<dbReference type="PANTHER" id="PTHR13547">
    <property type="match status" value="1"/>
</dbReference>
<name>A0AAW1C5F8_CROAD</name>
<keyword evidence="4" id="KW-0378">Hydrolase</keyword>
<keyword evidence="3" id="KW-0479">Metal-binding</keyword>
<evidence type="ECO:0000256" key="4">
    <source>
        <dbReference type="ARBA" id="ARBA00022801"/>
    </source>
</evidence>
<evidence type="ECO:0000256" key="8">
    <source>
        <dbReference type="SAM" id="MobiDB-lite"/>
    </source>
</evidence>
<evidence type="ECO:0000256" key="1">
    <source>
        <dbReference type="ARBA" id="ARBA00004173"/>
    </source>
</evidence>
<dbReference type="Proteomes" id="UP001474421">
    <property type="component" value="Unassembled WGS sequence"/>
</dbReference>
<evidence type="ECO:0000256" key="3">
    <source>
        <dbReference type="ARBA" id="ARBA00022723"/>
    </source>
</evidence>
<keyword evidence="5" id="KW-0862">Zinc</keyword>
<comment type="caution">
    <text evidence="10">The sequence shown here is derived from an EMBL/GenBank/DDBJ whole genome shotgun (WGS) entry which is preliminary data.</text>
</comment>